<evidence type="ECO:0000313" key="1">
    <source>
        <dbReference type="EMBL" id="UUZ44933.1"/>
    </source>
</evidence>
<gene>
    <name evidence="1" type="ORF">LP422_00595</name>
</gene>
<protein>
    <submittedName>
        <fullName evidence="1">Pirin family protein</fullName>
    </submittedName>
</protein>
<dbReference type="Proteomes" id="UP001059663">
    <property type="component" value="Chromosome"/>
</dbReference>
<reference evidence="1" key="1">
    <citation type="submission" date="2021-11" db="EMBL/GenBank/DDBJ databases">
        <title>Study of the species diversity of bacterial strains isolated from a unique natural object - Shulgan-Tash cave (Bashkiria).</title>
        <authorList>
            <person name="Sazanova A.L."/>
            <person name="Chirak E.R."/>
            <person name="Safronova V.I."/>
        </authorList>
    </citation>
    <scope>NUCLEOTIDE SEQUENCE</scope>
    <source>
        <strain evidence="1">P1</strain>
    </source>
</reference>
<accession>A0AC61U4N7</accession>
<proteinExistence type="predicted"/>
<name>A0AC61U4N7_9MICO</name>
<evidence type="ECO:0000313" key="2">
    <source>
        <dbReference type="Proteomes" id="UP001059663"/>
    </source>
</evidence>
<dbReference type="EMBL" id="CP087977">
    <property type="protein sequence ID" value="UUZ44933.1"/>
    <property type="molecule type" value="Genomic_DNA"/>
</dbReference>
<sequence>MPAVTVDNILTLPRVTQPLPDSVSRPVLSVSTAPKSFEGEGFPVRRAFAGVDMARLDPFIHMDQMGEVEYAPGEARGTSWHPHRGFETVTYIIDGTFAHEDTHGGGGLITDGDTQWMTAGSGLLHIEAPPEELVVGGGVFHGLQLWVNLPSHQKMSDPKYRDIRSGQSVCSPATTAARCCASSPASSTVTGVPA</sequence>
<organism evidence="1 2">
    <name type="scientific">Janibacter limosus</name>
    <dbReference type="NCBI Taxonomy" id="53458"/>
    <lineage>
        <taxon>Bacteria</taxon>
        <taxon>Bacillati</taxon>
        <taxon>Actinomycetota</taxon>
        <taxon>Actinomycetes</taxon>
        <taxon>Micrococcales</taxon>
        <taxon>Intrasporangiaceae</taxon>
        <taxon>Janibacter</taxon>
    </lineage>
</organism>